<evidence type="ECO:0000313" key="4">
    <source>
        <dbReference type="Proteomes" id="UP000194137"/>
    </source>
</evidence>
<dbReference type="GO" id="GO:0033539">
    <property type="term" value="P:fatty acid beta-oxidation using acyl-CoA dehydrogenase"/>
    <property type="evidence" value="ECO:0007669"/>
    <property type="project" value="TreeGrafter"/>
</dbReference>
<keyword evidence="4" id="KW-1185">Reference proteome</keyword>
<dbReference type="SUPFAM" id="SSF47203">
    <property type="entry name" value="Acyl-CoA dehydrogenase C-terminal domain-like"/>
    <property type="match status" value="1"/>
</dbReference>
<dbReference type="KEGG" id="psin:CAK95_14845"/>
<proteinExistence type="inferred from homology"/>
<sequence>MIKNFPQDRASKRKMLLDGVASIADTLKASGPKSEELGTLAPEAVSALRDAGMFRLKLCAEMGGAEADPVTEMLVLENLAYNDLTSGWCTMVGATAIASLGTFLTPSALAKVFQNGSIPTASISFFPAGRAKREGNGYRLSGRWRFNSGIRHAEWVVGGTVIEDAEPGQPPVMFSAIPAKDVTLYDNWGGVTGLRGTGSCDCSVENYFLPEDQGFVWDLLKPAPVRGGASYLLPPFAYVAKEHGSVAIGGARRALDELITIATTTRGTFRASKLDERQVVHRFIAEADLKLRSARALMHERYEALYEKVNAGHLPDGADIADVRAICVYATDAAISVATMAYHFAGNTGLHHPNVIGRLLRDLNTAGIHQVMSDTAYENHGKFRLGLPADPLA</sequence>
<accession>A0A1W6ZSF0</accession>
<dbReference type="AlphaFoldDB" id="A0A1W6ZSF0"/>
<dbReference type="Proteomes" id="UP000194137">
    <property type="component" value="Chromosome"/>
</dbReference>
<keyword evidence="1" id="KW-0560">Oxidoreductase</keyword>
<dbReference type="InterPro" id="IPR050741">
    <property type="entry name" value="Acyl-CoA_dehydrogenase"/>
</dbReference>
<dbReference type="RefSeq" id="WP_086088605.1">
    <property type="nucleotide sequence ID" value="NZ_CP021112.1"/>
</dbReference>
<dbReference type="GO" id="GO:0005737">
    <property type="term" value="C:cytoplasm"/>
    <property type="evidence" value="ECO:0007669"/>
    <property type="project" value="TreeGrafter"/>
</dbReference>
<evidence type="ECO:0000256" key="2">
    <source>
        <dbReference type="ARBA" id="ARBA00049661"/>
    </source>
</evidence>
<evidence type="ECO:0000313" key="3">
    <source>
        <dbReference type="EMBL" id="ARQ00208.1"/>
    </source>
</evidence>
<dbReference type="InterPro" id="IPR037069">
    <property type="entry name" value="AcylCoA_DH/ox_N_sf"/>
</dbReference>
<dbReference type="Pfam" id="PF02771">
    <property type="entry name" value="Acyl-CoA_dh_N"/>
    <property type="match status" value="1"/>
</dbReference>
<dbReference type="GO" id="GO:0050660">
    <property type="term" value="F:flavin adenine dinucleotide binding"/>
    <property type="evidence" value="ECO:0007669"/>
    <property type="project" value="InterPro"/>
</dbReference>
<dbReference type="OrthoDB" id="7316074at2"/>
<dbReference type="InterPro" id="IPR009100">
    <property type="entry name" value="AcylCoA_DH/oxidase_NM_dom_sf"/>
</dbReference>
<dbReference type="SUPFAM" id="SSF56645">
    <property type="entry name" value="Acyl-CoA dehydrogenase NM domain-like"/>
    <property type="match status" value="1"/>
</dbReference>
<evidence type="ECO:0000256" key="1">
    <source>
        <dbReference type="ARBA" id="ARBA00023002"/>
    </source>
</evidence>
<dbReference type="STRING" id="1235591.CAK95_14845"/>
<dbReference type="Pfam" id="PF08028">
    <property type="entry name" value="Acyl-CoA_dh_2"/>
    <property type="match status" value="1"/>
</dbReference>
<comment type="similarity">
    <text evidence="2">Belongs to the HpaH/HsaA monooxygenase family.</text>
</comment>
<dbReference type="PANTHER" id="PTHR48083:SF5">
    <property type="entry name" value="NRGC PROTEIN"/>
    <property type="match status" value="1"/>
</dbReference>
<dbReference type="PIRSF" id="PIRSF016578">
    <property type="entry name" value="HsaA"/>
    <property type="match status" value="1"/>
</dbReference>
<dbReference type="InterPro" id="IPR013107">
    <property type="entry name" value="Acyl-CoA_DH_C"/>
</dbReference>
<dbReference type="InterPro" id="IPR013786">
    <property type="entry name" value="AcylCoA_DH/ox_N"/>
</dbReference>
<dbReference type="Gene3D" id="1.20.140.10">
    <property type="entry name" value="Butyryl-CoA Dehydrogenase, subunit A, domain 3"/>
    <property type="match status" value="1"/>
</dbReference>
<dbReference type="EMBL" id="CP021112">
    <property type="protein sequence ID" value="ARQ00208.1"/>
    <property type="molecule type" value="Genomic_DNA"/>
</dbReference>
<gene>
    <name evidence="3" type="ORF">CAK95_14845</name>
</gene>
<name>A0A1W6ZSF0_9HYPH</name>
<dbReference type="Gene3D" id="1.10.540.10">
    <property type="entry name" value="Acyl-CoA dehydrogenase/oxidase, N-terminal domain"/>
    <property type="match status" value="1"/>
</dbReference>
<dbReference type="PANTHER" id="PTHR48083">
    <property type="entry name" value="MEDIUM-CHAIN SPECIFIC ACYL-COA DEHYDROGENASE, MITOCHONDRIAL-RELATED"/>
    <property type="match status" value="1"/>
</dbReference>
<dbReference type="InterPro" id="IPR046373">
    <property type="entry name" value="Acyl-CoA_Oxase/DH_mid-dom_sf"/>
</dbReference>
<organism evidence="3 4">
    <name type="scientific">Pseudorhodoplanes sinuspersici</name>
    <dbReference type="NCBI Taxonomy" id="1235591"/>
    <lineage>
        <taxon>Bacteria</taxon>
        <taxon>Pseudomonadati</taxon>
        <taxon>Pseudomonadota</taxon>
        <taxon>Alphaproteobacteria</taxon>
        <taxon>Hyphomicrobiales</taxon>
        <taxon>Pseudorhodoplanes</taxon>
    </lineage>
</organism>
<dbReference type="GO" id="GO:0003995">
    <property type="term" value="F:acyl-CoA dehydrogenase activity"/>
    <property type="evidence" value="ECO:0007669"/>
    <property type="project" value="TreeGrafter"/>
</dbReference>
<reference evidence="3 4" key="1">
    <citation type="submission" date="2017-05" db="EMBL/GenBank/DDBJ databases">
        <title>Full genome sequence of Pseudorhodoplanes sinuspersici.</title>
        <authorList>
            <person name="Dastgheib S.M.M."/>
            <person name="Shavandi M."/>
            <person name="Tirandaz H."/>
        </authorList>
    </citation>
    <scope>NUCLEOTIDE SEQUENCE [LARGE SCALE GENOMIC DNA]</scope>
    <source>
        <strain evidence="3 4">RIPI110</strain>
    </source>
</reference>
<dbReference type="InterPro" id="IPR036250">
    <property type="entry name" value="AcylCo_DH-like_C"/>
</dbReference>
<dbReference type="Gene3D" id="2.40.110.10">
    <property type="entry name" value="Butyryl-CoA Dehydrogenase, subunit A, domain 2"/>
    <property type="match status" value="1"/>
</dbReference>
<protein>
    <submittedName>
        <fullName evidence="3">Uncharacterized protein</fullName>
    </submittedName>
</protein>